<gene>
    <name evidence="1" type="ORF">BKA55DRAFT_577226</name>
</gene>
<dbReference type="GeneID" id="70223538"/>
<dbReference type="AlphaFoldDB" id="A0A9P9K1A2"/>
<organism evidence="1 2">
    <name type="scientific">Fusarium redolens</name>
    <dbReference type="NCBI Taxonomy" id="48865"/>
    <lineage>
        <taxon>Eukaryota</taxon>
        <taxon>Fungi</taxon>
        <taxon>Dikarya</taxon>
        <taxon>Ascomycota</taxon>
        <taxon>Pezizomycotina</taxon>
        <taxon>Sordariomycetes</taxon>
        <taxon>Hypocreomycetidae</taxon>
        <taxon>Hypocreales</taxon>
        <taxon>Nectriaceae</taxon>
        <taxon>Fusarium</taxon>
        <taxon>Fusarium redolens species complex</taxon>
    </lineage>
</organism>
<accession>A0A9P9K1A2</accession>
<dbReference type="Proteomes" id="UP000720189">
    <property type="component" value="Unassembled WGS sequence"/>
</dbReference>
<reference evidence="1" key="1">
    <citation type="journal article" date="2021" name="Nat. Commun.">
        <title>Genetic determinants of endophytism in the Arabidopsis root mycobiome.</title>
        <authorList>
            <person name="Mesny F."/>
            <person name="Miyauchi S."/>
            <person name="Thiergart T."/>
            <person name="Pickel B."/>
            <person name="Atanasova L."/>
            <person name="Karlsson M."/>
            <person name="Huettel B."/>
            <person name="Barry K.W."/>
            <person name="Haridas S."/>
            <person name="Chen C."/>
            <person name="Bauer D."/>
            <person name="Andreopoulos W."/>
            <person name="Pangilinan J."/>
            <person name="LaButti K."/>
            <person name="Riley R."/>
            <person name="Lipzen A."/>
            <person name="Clum A."/>
            <person name="Drula E."/>
            <person name="Henrissat B."/>
            <person name="Kohler A."/>
            <person name="Grigoriev I.V."/>
            <person name="Martin F.M."/>
            <person name="Hacquard S."/>
        </authorList>
    </citation>
    <scope>NUCLEOTIDE SEQUENCE</scope>
    <source>
        <strain evidence="1">MPI-CAGE-AT-0023</strain>
    </source>
</reference>
<dbReference type="OrthoDB" id="5422579at2759"/>
<evidence type="ECO:0000313" key="1">
    <source>
        <dbReference type="EMBL" id="KAH7240255.1"/>
    </source>
</evidence>
<comment type="caution">
    <text evidence="1">The sequence shown here is derived from an EMBL/GenBank/DDBJ whole genome shotgun (WGS) entry which is preliminary data.</text>
</comment>
<proteinExistence type="predicted"/>
<keyword evidence="2" id="KW-1185">Reference proteome</keyword>
<dbReference type="EMBL" id="JAGMUX010000014">
    <property type="protein sequence ID" value="KAH7240255.1"/>
    <property type="molecule type" value="Genomic_DNA"/>
</dbReference>
<evidence type="ECO:0000313" key="2">
    <source>
        <dbReference type="Proteomes" id="UP000720189"/>
    </source>
</evidence>
<dbReference type="RefSeq" id="XP_046046049.1">
    <property type="nucleotide sequence ID" value="XM_046193584.1"/>
</dbReference>
<protein>
    <recommendedName>
        <fullName evidence="3">F-box domain-containing protein</fullName>
    </recommendedName>
</protein>
<sequence>MTESADQNRETLGLLGRLPLELLNQVIYTLPNADIKNLRLTCSYLGTVSLPRLNRIFLSTNPHDIEVFTSIADHDIFRFKVTEIIYDDSRFDSSYGTPHDVYIEGDEGDIGDVTGVPDWFRMVYSWTIYDLDSEQEYQYVPHVKEAFKTRCTPIESYAVYDKMYREQKKVIASNRDADALRYGLSRFPNLKRVTLSPAAQGILGRPLYPTPTVRSLQEGLILPLARGWPVTHSFEDYPLMPWDDRSRREWRGFCVVTKQIAQHIRQNPMSRFSELVVENRQLWTGISCRLFDNPVSDECRDLVTILSHPPLKRFELALACGSEARENWRSFRSKLLFKALSKAKNLQHLRFYTSIPLMSRRWHEFVEDEQDGMPLWSIFPVNEWSSLRHFALSRSFVKQRDVMSFISALPSTLESVELSFLSFLPREGSYRSLLQDMRNNLGLRERPAANQPKIIVFVVDRDDTRDGVVTDVSRAVEDFLYHQGQNPFVEGQTMEVLEGKGRLVDVLNPMYDEES</sequence>
<evidence type="ECO:0008006" key="3">
    <source>
        <dbReference type="Google" id="ProtNLM"/>
    </source>
</evidence>
<name>A0A9P9K1A2_FUSRE</name>